<protein>
    <submittedName>
        <fullName evidence="1">Uncharacterized protein</fullName>
    </submittedName>
</protein>
<gene>
    <name evidence="1" type="ORF">AKJ62_00785</name>
</gene>
<name>A0A133U8D6_9EURY</name>
<accession>A0A133U8D6</accession>
<dbReference type="EMBL" id="LHXL01000005">
    <property type="protein sequence ID" value="KXA90462.1"/>
    <property type="molecule type" value="Genomic_DNA"/>
</dbReference>
<evidence type="ECO:0000313" key="2">
    <source>
        <dbReference type="Proteomes" id="UP000070589"/>
    </source>
</evidence>
<dbReference type="AlphaFoldDB" id="A0A133U8D6"/>
<evidence type="ECO:0000313" key="1">
    <source>
        <dbReference type="EMBL" id="KXA90462.1"/>
    </source>
</evidence>
<reference evidence="1 2" key="1">
    <citation type="journal article" date="2016" name="Sci. Rep.">
        <title>Metabolic traits of an uncultured archaeal lineage -MSBL1- from brine pools of the Red Sea.</title>
        <authorList>
            <person name="Mwirichia R."/>
            <person name="Alam I."/>
            <person name="Rashid M."/>
            <person name="Vinu M."/>
            <person name="Ba-Alawi W."/>
            <person name="Anthony Kamau A."/>
            <person name="Kamanda Ngugi D."/>
            <person name="Goker M."/>
            <person name="Klenk H.P."/>
            <person name="Bajic V."/>
            <person name="Stingl U."/>
        </authorList>
    </citation>
    <scope>NUCLEOTIDE SEQUENCE [LARGE SCALE GENOMIC DNA]</scope>
    <source>
        <strain evidence="1">SCGC-AAA259D14</strain>
    </source>
</reference>
<sequence length="144" mass="16861">MSRYRFDEGFIEEQDIDFSLAEKLADLVDEIKGENLDDHQQEVIERIASVIIRTVTDERKPKREKWTDKEYKKLGLKPGQKLRWMDHTAVLKDNILLSEPYQLPLGGVKDLVDLCESEELDMRIDGNSHHFPGRTFRIMLTESD</sequence>
<keyword evidence="2" id="KW-1185">Reference proteome</keyword>
<dbReference type="Proteomes" id="UP000070589">
    <property type="component" value="Unassembled WGS sequence"/>
</dbReference>
<organism evidence="1 2">
    <name type="scientific">candidate division MSBL1 archaeon SCGC-AAA259D14</name>
    <dbReference type="NCBI Taxonomy" id="1698261"/>
    <lineage>
        <taxon>Archaea</taxon>
        <taxon>Methanobacteriati</taxon>
        <taxon>Methanobacteriota</taxon>
        <taxon>candidate division MSBL1</taxon>
    </lineage>
</organism>
<comment type="caution">
    <text evidence="1">The sequence shown here is derived from an EMBL/GenBank/DDBJ whole genome shotgun (WGS) entry which is preliminary data.</text>
</comment>
<proteinExistence type="predicted"/>